<dbReference type="AlphaFoldDB" id="A0A2K4ZBL0"/>
<dbReference type="RefSeq" id="WP_103237948.1">
    <property type="nucleotide sequence ID" value="NZ_JANJZD010000002.1"/>
</dbReference>
<dbReference type="CDD" id="cd04301">
    <property type="entry name" value="NAT_SF"/>
    <property type="match status" value="1"/>
</dbReference>
<dbReference type="InterPro" id="IPR000182">
    <property type="entry name" value="GNAT_dom"/>
</dbReference>
<protein>
    <submittedName>
        <fullName evidence="2">Acetyltransferase (GNAT) family protein</fullName>
    </submittedName>
</protein>
<evidence type="ECO:0000313" key="2">
    <source>
        <dbReference type="EMBL" id="SOY27850.1"/>
    </source>
</evidence>
<dbReference type="Proteomes" id="UP000236311">
    <property type="component" value="Unassembled WGS sequence"/>
</dbReference>
<sequence>MNVHKGRKSITQRPFRILADCERIYQFLLEIYERDWRNGVPAPFFEYAYASFSYWMDISYSYKNRIWECNGEIVAFCFYENPVTDIYFCLKPGYEKLASEMVQYADENMFTNKEGIQFIFFGGQDALMRYAQQLGYHKKYERWDMQYDFADELDFPLPEGFHFVNPQDIDRTNVGKCCFKGFDHEQCEGPWNHQHEQHNYILSTTPHATPELDVVIADESGEYACYAGMWWTPENHLAYMEPLCTIPEYRHKGLAAAALSEMYRKTKALGATHMTGGSGRFYQKTGFQNAVKWTFWEK</sequence>
<reference evidence="2 3" key="1">
    <citation type="submission" date="2018-01" db="EMBL/GenBank/DDBJ databases">
        <authorList>
            <person name="Gaut B.S."/>
            <person name="Morton B.R."/>
            <person name="Clegg M.T."/>
            <person name="Duvall M.R."/>
        </authorList>
    </citation>
    <scope>NUCLEOTIDE SEQUENCE [LARGE SCALE GENOMIC DNA]</scope>
    <source>
        <strain evidence="2">GP69</strain>
    </source>
</reference>
<dbReference type="Pfam" id="PF00583">
    <property type="entry name" value="Acetyltransf_1"/>
    <property type="match status" value="1"/>
</dbReference>
<dbReference type="OrthoDB" id="62792at2"/>
<accession>A0A2K4ZBL0</accession>
<proteinExistence type="predicted"/>
<dbReference type="EMBL" id="OFSM01000002">
    <property type="protein sequence ID" value="SOY27850.1"/>
    <property type="molecule type" value="Genomic_DNA"/>
</dbReference>
<keyword evidence="3" id="KW-1185">Reference proteome</keyword>
<dbReference type="GO" id="GO:0016747">
    <property type="term" value="F:acyltransferase activity, transferring groups other than amino-acyl groups"/>
    <property type="evidence" value="ECO:0007669"/>
    <property type="project" value="InterPro"/>
</dbReference>
<organism evidence="2 3">
    <name type="scientific">Acetatifactor muris</name>
    <dbReference type="NCBI Taxonomy" id="879566"/>
    <lineage>
        <taxon>Bacteria</taxon>
        <taxon>Bacillati</taxon>
        <taxon>Bacillota</taxon>
        <taxon>Clostridia</taxon>
        <taxon>Lachnospirales</taxon>
        <taxon>Lachnospiraceae</taxon>
        <taxon>Acetatifactor</taxon>
    </lineage>
</organism>
<dbReference type="Gene3D" id="3.40.630.30">
    <property type="match status" value="1"/>
</dbReference>
<keyword evidence="2" id="KW-0808">Transferase</keyword>
<dbReference type="InterPro" id="IPR016181">
    <property type="entry name" value="Acyl_CoA_acyltransferase"/>
</dbReference>
<name>A0A2K4ZBL0_9FIRM</name>
<gene>
    <name evidence="2" type="ORF">AMURIS_00555</name>
</gene>
<dbReference type="SUPFAM" id="SSF55729">
    <property type="entry name" value="Acyl-CoA N-acyltransferases (Nat)"/>
    <property type="match status" value="2"/>
</dbReference>
<dbReference type="PROSITE" id="PS51186">
    <property type="entry name" value="GNAT"/>
    <property type="match status" value="1"/>
</dbReference>
<feature type="domain" description="N-acetyltransferase" evidence="1">
    <location>
        <begin position="190"/>
        <end position="298"/>
    </location>
</feature>
<evidence type="ECO:0000259" key="1">
    <source>
        <dbReference type="PROSITE" id="PS51186"/>
    </source>
</evidence>
<evidence type="ECO:0000313" key="3">
    <source>
        <dbReference type="Proteomes" id="UP000236311"/>
    </source>
</evidence>